<evidence type="ECO:0000256" key="1">
    <source>
        <dbReference type="SAM" id="MobiDB-lite"/>
    </source>
</evidence>
<gene>
    <name evidence="2" type="ORF">AURDEDRAFT_177348</name>
</gene>
<dbReference type="EMBL" id="JH688168">
    <property type="protein sequence ID" value="EJD33572.1"/>
    <property type="molecule type" value="Genomic_DNA"/>
</dbReference>
<dbReference type="KEGG" id="adl:AURDEDRAFT_177348"/>
<evidence type="ECO:0000313" key="3">
    <source>
        <dbReference type="Proteomes" id="UP000006514"/>
    </source>
</evidence>
<keyword evidence="3" id="KW-1185">Reference proteome</keyword>
<dbReference type="AlphaFoldDB" id="J0WNZ2"/>
<reference evidence="3" key="1">
    <citation type="journal article" date="2012" name="Science">
        <title>The Paleozoic origin of enzymatic lignin decomposition reconstructed from 31 fungal genomes.</title>
        <authorList>
            <person name="Floudas D."/>
            <person name="Binder M."/>
            <person name="Riley R."/>
            <person name="Barry K."/>
            <person name="Blanchette R.A."/>
            <person name="Henrissat B."/>
            <person name="Martinez A.T."/>
            <person name="Otillar R."/>
            <person name="Spatafora J.W."/>
            <person name="Yadav J.S."/>
            <person name="Aerts A."/>
            <person name="Benoit I."/>
            <person name="Boyd A."/>
            <person name="Carlson A."/>
            <person name="Copeland A."/>
            <person name="Coutinho P.M."/>
            <person name="de Vries R.P."/>
            <person name="Ferreira P."/>
            <person name="Findley K."/>
            <person name="Foster B."/>
            <person name="Gaskell J."/>
            <person name="Glotzer D."/>
            <person name="Gorecki P."/>
            <person name="Heitman J."/>
            <person name="Hesse C."/>
            <person name="Hori C."/>
            <person name="Igarashi K."/>
            <person name="Jurgens J.A."/>
            <person name="Kallen N."/>
            <person name="Kersten P."/>
            <person name="Kohler A."/>
            <person name="Kuees U."/>
            <person name="Kumar T.K.A."/>
            <person name="Kuo A."/>
            <person name="LaButti K."/>
            <person name="Larrondo L.F."/>
            <person name="Lindquist E."/>
            <person name="Ling A."/>
            <person name="Lombard V."/>
            <person name="Lucas S."/>
            <person name="Lundell T."/>
            <person name="Martin R."/>
            <person name="McLaughlin D.J."/>
            <person name="Morgenstern I."/>
            <person name="Morin E."/>
            <person name="Murat C."/>
            <person name="Nagy L.G."/>
            <person name="Nolan M."/>
            <person name="Ohm R.A."/>
            <person name="Patyshakuliyeva A."/>
            <person name="Rokas A."/>
            <person name="Ruiz-Duenas F.J."/>
            <person name="Sabat G."/>
            <person name="Salamov A."/>
            <person name="Samejima M."/>
            <person name="Schmutz J."/>
            <person name="Slot J.C."/>
            <person name="St John F."/>
            <person name="Stenlid J."/>
            <person name="Sun H."/>
            <person name="Sun S."/>
            <person name="Syed K."/>
            <person name="Tsang A."/>
            <person name="Wiebenga A."/>
            <person name="Young D."/>
            <person name="Pisabarro A."/>
            <person name="Eastwood D.C."/>
            <person name="Martin F."/>
            <person name="Cullen D."/>
            <person name="Grigoriev I.V."/>
            <person name="Hibbett D.S."/>
        </authorList>
    </citation>
    <scope>NUCLEOTIDE SEQUENCE [LARGE SCALE GENOMIC DNA]</scope>
    <source>
        <strain evidence="3">TFB10046</strain>
    </source>
</reference>
<evidence type="ECO:0000313" key="2">
    <source>
        <dbReference type="EMBL" id="EJD33572.1"/>
    </source>
</evidence>
<dbReference type="InParanoid" id="J0WNZ2"/>
<dbReference type="OMA" id="IRNEWEL"/>
<accession>J0WNZ2</accession>
<dbReference type="Proteomes" id="UP000006514">
    <property type="component" value="Unassembled WGS sequence"/>
</dbReference>
<organism evidence="2 3">
    <name type="scientific">Auricularia subglabra (strain TFB-10046 / SS5)</name>
    <name type="common">White-rot fungus</name>
    <name type="synonym">Auricularia delicata (strain TFB10046)</name>
    <dbReference type="NCBI Taxonomy" id="717982"/>
    <lineage>
        <taxon>Eukaryota</taxon>
        <taxon>Fungi</taxon>
        <taxon>Dikarya</taxon>
        <taxon>Basidiomycota</taxon>
        <taxon>Agaricomycotina</taxon>
        <taxon>Agaricomycetes</taxon>
        <taxon>Auriculariales</taxon>
        <taxon>Auriculariaceae</taxon>
        <taxon>Auricularia</taxon>
    </lineage>
</organism>
<dbReference type="CDD" id="cd21075">
    <property type="entry name" value="DBD_XPA-like"/>
    <property type="match status" value="1"/>
</dbReference>
<feature type="region of interest" description="Disordered" evidence="1">
    <location>
        <begin position="1"/>
        <end position="24"/>
    </location>
</feature>
<sequence length="253" mass="28903">MPKSPASKSHVKRSPRKAKPEAVDESLWPRSILSSRAERVPGTHEIRITILYRDRDVERIAWRKHGGPEGFYAHLDNLRASHAASKRSRNAFQAPRGYIHNRNLEASTLGVVEVILPAPQPLEQRWTCTSTLLRLREQFPDWLWTAINKELDDRDDRMWSESIHGPPRGWLQAREGIVDKALETLQYPERPAESLPSSPSVDNLRAVLARAPKRGRYGEDVEGVDIQVDYRGPLWTKAHKFCRIAHSPVPARP</sequence>
<proteinExistence type="predicted"/>
<protein>
    <submittedName>
        <fullName evidence="2">Uncharacterized protein</fullName>
    </submittedName>
</protein>
<dbReference type="OrthoDB" id="3058642at2759"/>
<name>J0WNZ2_AURST</name>